<sequence>MRNQLFERKSNVTVGEFSSMRKSRKSSNRIVKYAESFFKTISKTPIKELKTPIKELKSNLDKTFFYCYPNITVNAFVANKSENRFNGIPCIDSTRVVLGPTIGSSDGGSEFSDFIHGNVVNIPGLTFKFIATQLPLKSTHNNFWRMIYQENVETMVIFCDEEEIKSNEDRLPHSIVEVLPNGCSQSNVVKVIQTNIWPRDSIPDSRIKVLQLLRALKGPSCVLVCNSGIGRCGAFMLIAAMKGCIMLNKPINGVEIMKMIRNQRAYAIQSFKHYLYAYTVIMQYLKIRTKDEFKNEISYFFNRSKRYLN</sequence>
<dbReference type="SMART" id="SM00404">
    <property type="entry name" value="PTPc_motif"/>
    <property type="match status" value="1"/>
</dbReference>
<dbReference type="PROSITE" id="PS50055">
    <property type="entry name" value="TYR_PHOSPHATASE_PTP"/>
    <property type="match status" value="1"/>
</dbReference>
<evidence type="ECO:0000313" key="3">
    <source>
        <dbReference type="Proteomes" id="UP000046392"/>
    </source>
</evidence>
<dbReference type="InterPro" id="IPR000242">
    <property type="entry name" value="PTP_cat"/>
</dbReference>
<proteinExistence type="predicted"/>
<dbReference type="PRINTS" id="PR00700">
    <property type="entry name" value="PRTYPHPHTASE"/>
</dbReference>
<dbReference type="Gene3D" id="3.90.190.10">
    <property type="entry name" value="Protein tyrosine phosphatase superfamily"/>
    <property type="match status" value="2"/>
</dbReference>
<dbReference type="InterPro" id="IPR003595">
    <property type="entry name" value="Tyr_Pase_cat"/>
</dbReference>
<evidence type="ECO:0000259" key="1">
    <source>
        <dbReference type="PROSITE" id="PS50055"/>
    </source>
</evidence>
<dbReference type="STRING" id="174720.A0A0N5BBN3"/>
<dbReference type="Pfam" id="PF00102">
    <property type="entry name" value="Y_phosphatase"/>
    <property type="match status" value="2"/>
</dbReference>
<dbReference type="CDD" id="cd00047">
    <property type="entry name" value="PTPc"/>
    <property type="match status" value="1"/>
</dbReference>
<dbReference type="InterPro" id="IPR029021">
    <property type="entry name" value="Prot-tyrosine_phosphatase-like"/>
</dbReference>
<evidence type="ECO:0000313" key="4">
    <source>
        <dbReference type="WBParaSite" id="SPAL_0000343900.1"/>
    </source>
</evidence>
<dbReference type="PANTHER" id="PTHR23219:SF13">
    <property type="entry name" value="TYROSINE-PROTEIN PHOSPHATASE DOMAIN-CONTAINING PROTEIN"/>
    <property type="match status" value="1"/>
</dbReference>
<dbReference type="PANTHER" id="PTHR23219">
    <property type="entry name" value="TYROSINE-PROTEIN PHOSPHATASE C15H7.3-RELATED"/>
    <property type="match status" value="1"/>
</dbReference>
<dbReference type="Proteomes" id="UP000046392">
    <property type="component" value="Unplaced"/>
</dbReference>
<name>A0A0N5BBN3_STREA</name>
<protein>
    <submittedName>
        <fullName evidence="4">Tyrosine-protein phosphatase</fullName>
    </submittedName>
</protein>
<dbReference type="SUPFAM" id="SSF52799">
    <property type="entry name" value="(Phosphotyrosine protein) phosphatases II"/>
    <property type="match status" value="1"/>
</dbReference>
<organism evidence="3 4">
    <name type="scientific">Strongyloides papillosus</name>
    <name type="common">Intestinal threadworm</name>
    <dbReference type="NCBI Taxonomy" id="174720"/>
    <lineage>
        <taxon>Eukaryota</taxon>
        <taxon>Metazoa</taxon>
        <taxon>Ecdysozoa</taxon>
        <taxon>Nematoda</taxon>
        <taxon>Chromadorea</taxon>
        <taxon>Rhabditida</taxon>
        <taxon>Tylenchina</taxon>
        <taxon>Panagrolaimomorpha</taxon>
        <taxon>Strongyloidoidea</taxon>
        <taxon>Strongyloididae</taxon>
        <taxon>Strongyloides</taxon>
    </lineage>
</organism>
<evidence type="ECO:0000259" key="2">
    <source>
        <dbReference type="PROSITE" id="PS50056"/>
    </source>
</evidence>
<feature type="domain" description="Tyrosine-protein phosphatase" evidence="1">
    <location>
        <begin position="79"/>
        <end position="284"/>
    </location>
</feature>
<dbReference type="WBParaSite" id="SPAL_0000343900.1">
    <property type="protein sequence ID" value="SPAL_0000343900.1"/>
    <property type="gene ID" value="SPAL_0000343900"/>
</dbReference>
<dbReference type="GO" id="GO:0004725">
    <property type="term" value="F:protein tyrosine phosphatase activity"/>
    <property type="evidence" value="ECO:0007669"/>
    <property type="project" value="InterPro"/>
</dbReference>
<keyword evidence="3" id="KW-1185">Reference proteome</keyword>
<feature type="domain" description="Tyrosine specific protein phosphatases" evidence="2">
    <location>
        <begin position="207"/>
        <end position="275"/>
    </location>
</feature>
<dbReference type="SMART" id="SM00194">
    <property type="entry name" value="PTPc"/>
    <property type="match status" value="1"/>
</dbReference>
<accession>A0A0N5BBN3</accession>
<dbReference type="AlphaFoldDB" id="A0A0N5BBN3"/>
<dbReference type="PROSITE" id="PS50056">
    <property type="entry name" value="TYR_PHOSPHATASE_2"/>
    <property type="match status" value="1"/>
</dbReference>
<reference evidence="4" key="1">
    <citation type="submission" date="2017-02" db="UniProtKB">
        <authorList>
            <consortium name="WormBaseParasite"/>
        </authorList>
    </citation>
    <scope>IDENTIFICATION</scope>
</reference>
<dbReference type="InterPro" id="IPR000387">
    <property type="entry name" value="Tyr_Pase_dom"/>
</dbReference>